<evidence type="ECO:0000259" key="2">
    <source>
        <dbReference type="Pfam" id="PF01979"/>
    </source>
</evidence>
<evidence type="ECO:0000313" key="3">
    <source>
        <dbReference type="EMBL" id="SVE27998.1"/>
    </source>
</evidence>
<keyword evidence="1" id="KW-0378">Hydrolase</keyword>
<dbReference type="Gene3D" id="3.20.20.140">
    <property type="entry name" value="Metal-dependent hydrolases"/>
    <property type="match status" value="1"/>
</dbReference>
<dbReference type="InterPro" id="IPR006680">
    <property type="entry name" value="Amidohydro-rel"/>
</dbReference>
<dbReference type="Gene3D" id="2.30.40.10">
    <property type="entry name" value="Urease, subunit C, domain 1"/>
    <property type="match status" value="1"/>
</dbReference>
<dbReference type="GO" id="GO:0016810">
    <property type="term" value="F:hydrolase activity, acting on carbon-nitrogen (but not peptide) bonds"/>
    <property type="evidence" value="ECO:0007669"/>
    <property type="project" value="InterPro"/>
</dbReference>
<sequence>MPAPRFQAVRSGRLLDIAGHRSDYSDILIEGNVIREIGAAGMAVPEDAREVDAARRLIIPGLINSHTHGHGALAKGMGDRWTLELLLNAGPWTMGSRIHSDKYLAVKLNAADMITKGCTACYDLYFELPLPTTEGMESVAQAYADTGIRAVVAPMMADKLFFEASSLPATAEIIDRRYSDWRLLN</sequence>
<dbReference type="InterPro" id="IPR032466">
    <property type="entry name" value="Metal_Hydrolase"/>
</dbReference>
<organism evidence="3">
    <name type="scientific">marine metagenome</name>
    <dbReference type="NCBI Taxonomy" id="408172"/>
    <lineage>
        <taxon>unclassified sequences</taxon>
        <taxon>metagenomes</taxon>
        <taxon>ecological metagenomes</taxon>
    </lineage>
</organism>
<gene>
    <name evidence="3" type="ORF">METZ01_LOCUS480852</name>
</gene>
<dbReference type="EMBL" id="UINC01206391">
    <property type="protein sequence ID" value="SVE27998.1"/>
    <property type="molecule type" value="Genomic_DNA"/>
</dbReference>
<dbReference type="PANTHER" id="PTHR43794">
    <property type="entry name" value="AMINOHYDROLASE SSNA-RELATED"/>
    <property type="match status" value="1"/>
</dbReference>
<dbReference type="PANTHER" id="PTHR43794:SF11">
    <property type="entry name" value="AMIDOHYDROLASE-RELATED DOMAIN-CONTAINING PROTEIN"/>
    <property type="match status" value="1"/>
</dbReference>
<reference evidence="3" key="1">
    <citation type="submission" date="2018-05" db="EMBL/GenBank/DDBJ databases">
        <authorList>
            <person name="Lanie J.A."/>
            <person name="Ng W.-L."/>
            <person name="Kazmierczak K.M."/>
            <person name="Andrzejewski T.M."/>
            <person name="Davidsen T.M."/>
            <person name="Wayne K.J."/>
            <person name="Tettelin H."/>
            <person name="Glass J.I."/>
            <person name="Rusch D."/>
            <person name="Podicherti R."/>
            <person name="Tsui H.-C.T."/>
            <person name="Winkler M.E."/>
        </authorList>
    </citation>
    <scope>NUCLEOTIDE SEQUENCE</scope>
</reference>
<dbReference type="InterPro" id="IPR011059">
    <property type="entry name" value="Metal-dep_hydrolase_composite"/>
</dbReference>
<dbReference type="SUPFAM" id="SSF51556">
    <property type="entry name" value="Metallo-dependent hydrolases"/>
    <property type="match status" value="1"/>
</dbReference>
<dbReference type="Pfam" id="PF01979">
    <property type="entry name" value="Amidohydro_1"/>
    <property type="match status" value="1"/>
</dbReference>
<protein>
    <recommendedName>
        <fullName evidence="2">Amidohydrolase-related domain-containing protein</fullName>
    </recommendedName>
</protein>
<dbReference type="SUPFAM" id="SSF51338">
    <property type="entry name" value="Composite domain of metallo-dependent hydrolases"/>
    <property type="match status" value="1"/>
</dbReference>
<evidence type="ECO:0000256" key="1">
    <source>
        <dbReference type="ARBA" id="ARBA00022801"/>
    </source>
</evidence>
<feature type="domain" description="Amidohydrolase-related" evidence="2">
    <location>
        <begin position="58"/>
        <end position="179"/>
    </location>
</feature>
<accession>A0A383C8Q9</accession>
<name>A0A383C8Q9_9ZZZZ</name>
<dbReference type="AlphaFoldDB" id="A0A383C8Q9"/>
<dbReference type="InterPro" id="IPR050287">
    <property type="entry name" value="MTA/SAH_deaminase"/>
</dbReference>
<proteinExistence type="predicted"/>